<evidence type="ECO:0000313" key="3">
    <source>
        <dbReference type="Proteomes" id="UP000036987"/>
    </source>
</evidence>
<dbReference type="PROSITE" id="PS50003">
    <property type="entry name" value="PH_DOMAIN"/>
    <property type="match status" value="1"/>
</dbReference>
<gene>
    <name evidence="2" type="ORF">ZOSMA_30G00270</name>
</gene>
<reference evidence="3" key="1">
    <citation type="journal article" date="2016" name="Nature">
        <title>The genome of the seagrass Zostera marina reveals angiosperm adaptation to the sea.</title>
        <authorList>
            <person name="Olsen J.L."/>
            <person name="Rouze P."/>
            <person name="Verhelst B."/>
            <person name="Lin Y.-C."/>
            <person name="Bayer T."/>
            <person name="Collen J."/>
            <person name="Dattolo E."/>
            <person name="De Paoli E."/>
            <person name="Dittami S."/>
            <person name="Maumus F."/>
            <person name="Michel G."/>
            <person name="Kersting A."/>
            <person name="Lauritano C."/>
            <person name="Lohaus R."/>
            <person name="Toepel M."/>
            <person name="Tonon T."/>
            <person name="Vanneste K."/>
            <person name="Amirebrahimi M."/>
            <person name="Brakel J."/>
            <person name="Bostroem C."/>
            <person name="Chovatia M."/>
            <person name="Grimwood J."/>
            <person name="Jenkins J.W."/>
            <person name="Jueterbock A."/>
            <person name="Mraz A."/>
            <person name="Stam W.T."/>
            <person name="Tice H."/>
            <person name="Bornberg-Bauer E."/>
            <person name="Green P.J."/>
            <person name="Pearson G.A."/>
            <person name="Procaccini G."/>
            <person name="Duarte C.M."/>
            <person name="Schmutz J."/>
            <person name="Reusch T.B.H."/>
            <person name="Van de Peer Y."/>
        </authorList>
    </citation>
    <scope>NUCLEOTIDE SEQUENCE [LARGE SCALE GENOMIC DNA]</scope>
    <source>
        <strain evidence="3">cv. Finnish</strain>
    </source>
</reference>
<dbReference type="GO" id="GO:0010305">
    <property type="term" value="P:leaf vascular tissue pattern formation"/>
    <property type="evidence" value="ECO:0000318"/>
    <property type="project" value="GO_Central"/>
</dbReference>
<dbReference type="PANTHER" id="PTHR31351:SF24">
    <property type="entry name" value="VAN3-BINDING PROTEIN-LIKE"/>
    <property type="match status" value="1"/>
</dbReference>
<evidence type="ECO:0000259" key="1">
    <source>
        <dbReference type="PROSITE" id="PS50003"/>
    </source>
</evidence>
<accession>A0A0K9P9V7</accession>
<dbReference type="AlphaFoldDB" id="A0A0K9P9V7"/>
<proteinExistence type="predicted"/>
<name>A0A0K9P9V7_ZOSMR</name>
<dbReference type="SMART" id="SM00233">
    <property type="entry name" value="PH"/>
    <property type="match status" value="1"/>
</dbReference>
<organism evidence="2 3">
    <name type="scientific">Zostera marina</name>
    <name type="common">Eelgrass</name>
    <dbReference type="NCBI Taxonomy" id="29655"/>
    <lineage>
        <taxon>Eukaryota</taxon>
        <taxon>Viridiplantae</taxon>
        <taxon>Streptophyta</taxon>
        <taxon>Embryophyta</taxon>
        <taxon>Tracheophyta</taxon>
        <taxon>Spermatophyta</taxon>
        <taxon>Magnoliopsida</taxon>
        <taxon>Liliopsida</taxon>
        <taxon>Zosteraceae</taxon>
        <taxon>Zostera</taxon>
    </lineage>
</organism>
<dbReference type="InterPro" id="IPR001849">
    <property type="entry name" value="PH_domain"/>
</dbReference>
<dbReference type="Pfam" id="PF05703">
    <property type="entry name" value="Auxin_canalis"/>
    <property type="match status" value="2"/>
</dbReference>
<dbReference type="OMA" id="DSHWHAN"/>
<sequence length="400" mass="42936">MGGGGVGYLLGVNKKRELDRKVKNQGLMGQDGGELVSAIPKSPLTPQEPMEFLSRSWSLSTSEISKAILINGGSSGGIGSGGKSKRFRNYVVDRFADALPPPETLSVAASRRRATLAVTRRANVGRWFRSNEDNKKSIAKKERDRADKARAHAAVSVAAVSAAVAAVAAQWSACPNGQYSLMVNAMASATELIASHFIEIAEQKGADRDKVVSTIQSAVGVRSAEDLTTLTAAAATALRATATLKHRSEKEGGRHASTVIPCGTSPDFFCQEGLLLKRTRGGALHWKKVNVYINKKSNVIVKLKSKHIDIGGAFSKRKSCIVYGVYEDIPAWPGRGSCSGGGGIHFGVSTSQGIIEFECENEKHKQKWVDGIRNLIHQICCDGNHQLARRIDSIEPDLTT</sequence>
<protein>
    <recommendedName>
        <fullName evidence="1">PH domain-containing protein</fullName>
    </recommendedName>
</protein>
<dbReference type="InterPro" id="IPR040269">
    <property type="entry name" value="VAB"/>
</dbReference>
<comment type="caution">
    <text evidence="2">The sequence shown here is derived from an EMBL/GenBank/DDBJ whole genome shotgun (WGS) entry which is preliminary data.</text>
</comment>
<evidence type="ECO:0000313" key="2">
    <source>
        <dbReference type="EMBL" id="KMZ65746.1"/>
    </source>
</evidence>
<dbReference type="GO" id="GO:0009734">
    <property type="term" value="P:auxin-activated signaling pathway"/>
    <property type="evidence" value="ECO:0000318"/>
    <property type="project" value="GO_Central"/>
</dbReference>
<dbReference type="InterPro" id="IPR013666">
    <property type="entry name" value="PH_pln"/>
</dbReference>
<dbReference type="OrthoDB" id="1897931at2759"/>
<dbReference type="Proteomes" id="UP000036987">
    <property type="component" value="Unassembled WGS sequence"/>
</dbReference>
<dbReference type="SUPFAM" id="SSF50729">
    <property type="entry name" value="PH domain-like"/>
    <property type="match status" value="1"/>
</dbReference>
<feature type="domain" description="PH" evidence="1">
    <location>
        <begin position="268"/>
        <end position="377"/>
    </location>
</feature>
<dbReference type="EMBL" id="LFYR01001011">
    <property type="protein sequence ID" value="KMZ65746.1"/>
    <property type="molecule type" value="Genomic_DNA"/>
</dbReference>
<dbReference type="Pfam" id="PF08458">
    <property type="entry name" value="PH_2"/>
    <property type="match status" value="1"/>
</dbReference>
<dbReference type="PANTHER" id="PTHR31351">
    <property type="entry name" value="EXPRESSED PROTEIN"/>
    <property type="match status" value="1"/>
</dbReference>
<dbReference type="GO" id="GO:0010087">
    <property type="term" value="P:phloem or xylem histogenesis"/>
    <property type="evidence" value="ECO:0000318"/>
    <property type="project" value="GO_Central"/>
</dbReference>
<dbReference type="InterPro" id="IPR008546">
    <property type="entry name" value="VAN3-bd-like_auxin_canal"/>
</dbReference>
<keyword evidence="3" id="KW-1185">Reference proteome</keyword>